<sequence length="176" mass="20236">MPMEFTTYLTNLADAITNENGPNLAFLLRPTSPHGKDLVKEFRNPNREMFRRFENAIVNPFDEIAVQYVMVCHHIAKKRYVEAFKGESQLVSLFYRYLPDHRGWTLPALFSILKDLRDLAYDADTHARITTPSQDQPSQELKTDAMEEAARIISKAFGLCMTDRYSVIHALGRTPL</sequence>
<organism evidence="1 2">
    <name type="scientific">Ephemerocybe angulata</name>
    <dbReference type="NCBI Taxonomy" id="980116"/>
    <lineage>
        <taxon>Eukaryota</taxon>
        <taxon>Fungi</taxon>
        <taxon>Dikarya</taxon>
        <taxon>Basidiomycota</taxon>
        <taxon>Agaricomycotina</taxon>
        <taxon>Agaricomycetes</taxon>
        <taxon>Agaricomycetidae</taxon>
        <taxon>Agaricales</taxon>
        <taxon>Agaricineae</taxon>
        <taxon>Psathyrellaceae</taxon>
        <taxon>Ephemerocybe</taxon>
    </lineage>
</organism>
<dbReference type="Proteomes" id="UP000541558">
    <property type="component" value="Unassembled WGS sequence"/>
</dbReference>
<protein>
    <submittedName>
        <fullName evidence="1">Uncharacterized protein</fullName>
    </submittedName>
</protein>
<accession>A0A8H5C390</accession>
<evidence type="ECO:0000313" key="1">
    <source>
        <dbReference type="EMBL" id="KAF5333353.1"/>
    </source>
</evidence>
<name>A0A8H5C390_9AGAR</name>
<proteinExistence type="predicted"/>
<dbReference type="EMBL" id="JAACJK010000109">
    <property type="protein sequence ID" value="KAF5333353.1"/>
    <property type="molecule type" value="Genomic_DNA"/>
</dbReference>
<gene>
    <name evidence="1" type="ORF">D9611_002733</name>
</gene>
<dbReference type="OrthoDB" id="10252687at2759"/>
<comment type="caution">
    <text evidence="1">The sequence shown here is derived from an EMBL/GenBank/DDBJ whole genome shotgun (WGS) entry which is preliminary data.</text>
</comment>
<reference evidence="1 2" key="1">
    <citation type="journal article" date="2020" name="ISME J.">
        <title>Uncovering the hidden diversity of litter-decomposition mechanisms in mushroom-forming fungi.</title>
        <authorList>
            <person name="Floudas D."/>
            <person name="Bentzer J."/>
            <person name="Ahren D."/>
            <person name="Johansson T."/>
            <person name="Persson P."/>
            <person name="Tunlid A."/>
        </authorList>
    </citation>
    <scope>NUCLEOTIDE SEQUENCE [LARGE SCALE GENOMIC DNA]</scope>
    <source>
        <strain evidence="1 2">CBS 175.51</strain>
    </source>
</reference>
<keyword evidence="2" id="KW-1185">Reference proteome</keyword>
<evidence type="ECO:0000313" key="2">
    <source>
        <dbReference type="Proteomes" id="UP000541558"/>
    </source>
</evidence>
<dbReference type="AlphaFoldDB" id="A0A8H5C390"/>